<dbReference type="OMA" id="SRRHTME"/>
<dbReference type="HOGENOM" id="CLU_1129563_0_0_1"/>
<accession>B2W1M2</accession>
<reference evidence="3" key="1">
    <citation type="journal article" date="2013" name="G3 (Bethesda)">
        <title>Comparative genomics of a plant-pathogenic fungus, Pyrenophora tritici-repentis, reveals transduplication and the impact of repeat elements on pathogenicity and population divergence.</title>
        <authorList>
            <person name="Manning V.A."/>
            <person name="Pandelova I."/>
            <person name="Dhillon B."/>
            <person name="Wilhelm L.J."/>
            <person name="Goodwin S.B."/>
            <person name="Berlin A.M."/>
            <person name="Figueroa M."/>
            <person name="Freitag M."/>
            <person name="Hane J.K."/>
            <person name="Henrissat B."/>
            <person name="Holman W.H."/>
            <person name="Kodira C.D."/>
            <person name="Martin J."/>
            <person name="Oliver R.P."/>
            <person name="Robbertse B."/>
            <person name="Schackwitz W."/>
            <person name="Schwartz D.C."/>
            <person name="Spatafora J.W."/>
            <person name="Turgeon B.G."/>
            <person name="Yandava C."/>
            <person name="Young S."/>
            <person name="Zhou S."/>
            <person name="Zeng Q."/>
            <person name="Grigoriev I.V."/>
            <person name="Ma L.-J."/>
            <person name="Ciuffetti L.M."/>
        </authorList>
    </citation>
    <scope>NUCLEOTIDE SEQUENCE [LARGE SCALE GENOMIC DNA]</scope>
    <source>
        <strain evidence="3">Pt-1C-BFP</strain>
    </source>
</reference>
<dbReference type="InParanoid" id="B2W1M2"/>
<sequence length="246" mass="27769">MRLMVGSSHWFDNGVRKGTYMEPFSPISAFCTPPERYNTLQKYDPHQQHSTISQDPNVIAFSTESPTTLPMTDYNKHAINAQDLTSRLRSLQQTTFNANTTANNTNNINGETSPYPTMSQRRARPSIDSTSMPRITKSATTSTTCTASTNSSRYTTTSNLRASPSARTHPESVGVAPGDFSKPRVHRRSRRVSSEPPDVIPFKYYGRHSNQWLFNDFSVTDAVSKGWRKVFGRDEGGRDWYEDRGR</sequence>
<evidence type="ECO:0000313" key="3">
    <source>
        <dbReference type="Proteomes" id="UP000001471"/>
    </source>
</evidence>
<evidence type="ECO:0000256" key="1">
    <source>
        <dbReference type="SAM" id="MobiDB-lite"/>
    </source>
</evidence>
<protein>
    <submittedName>
        <fullName evidence="2">Uncharacterized protein</fullName>
    </submittedName>
</protein>
<dbReference type="RefSeq" id="XP_001934690.2">
    <property type="nucleotide sequence ID" value="XM_001934655.2"/>
</dbReference>
<evidence type="ECO:0000313" key="2">
    <source>
        <dbReference type="EMBL" id="EDU47195.1"/>
    </source>
</evidence>
<feature type="compositionally biased region" description="Polar residues" evidence="1">
    <location>
        <begin position="110"/>
        <end position="120"/>
    </location>
</feature>
<name>B2W1M2_PYRTR</name>
<organism evidence="2 3">
    <name type="scientific">Pyrenophora tritici-repentis (strain Pt-1C-BFP)</name>
    <name type="common">Wheat tan spot fungus</name>
    <name type="synonym">Drechslera tritici-repentis</name>
    <dbReference type="NCBI Taxonomy" id="426418"/>
    <lineage>
        <taxon>Eukaryota</taxon>
        <taxon>Fungi</taxon>
        <taxon>Dikarya</taxon>
        <taxon>Ascomycota</taxon>
        <taxon>Pezizomycotina</taxon>
        <taxon>Dothideomycetes</taxon>
        <taxon>Pleosporomycetidae</taxon>
        <taxon>Pleosporales</taxon>
        <taxon>Pleosporineae</taxon>
        <taxon>Pleosporaceae</taxon>
        <taxon>Pyrenophora</taxon>
    </lineage>
</organism>
<feature type="region of interest" description="Disordered" evidence="1">
    <location>
        <begin position="97"/>
        <end position="197"/>
    </location>
</feature>
<feature type="compositionally biased region" description="Low complexity" evidence="1">
    <location>
        <begin position="136"/>
        <end position="158"/>
    </location>
</feature>
<dbReference type="OrthoDB" id="5089392at2759"/>
<dbReference type="Proteomes" id="UP000001471">
    <property type="component" value="Unassembled WGS sequence"/>
</dbReference>
<dbReference type="AlphaFoldDB" id="B2W1M2"/>
<dbReference type="eggNOG" id="ENOG502T607">
    <property type="taxonomic scope" value="Eukaryota"/>
</dbReference>
<feature type="compositionally biased region" description="Low complexity" evidence="1">
    <location>
        <begin position="97"/>
        <end position="109"/>
    </location>
</feature>
<dbReference type="GeneID" id="6342595"/>
<dbReference type="KEGG" id="ptrr:6342595"/>
<proteinExistence type="predicted"/>
<gene>
    <name evidence="2" type="ORF">PTRG_04357</name>
</gene>
<dbReference type="EMBL" id="DS231617">
    <property type="protein sequence ID" value="EDU47195.1"/>
    <property type="molecule type" value="Genomic_DNA"/>
</dbReference>